<organism evidence="2 3">
    <name type="scientific">Cyphellophora attinorum</name>
    <dbReference type="NCBI Taxonomy" id="1664694"/>
    <lineage>
        <taxon>Eukaryota</taxon>
        <taxon>Fungi</taxon>
        <taxon>Dikarya</taxon>
        <taxon>Ascomycota</taxon>
        <taxon>Pezizomycotina</taxon>
        <taxon>Eurotiomycetes</taxon>
        <taxon>Chaetothyriomycetidae</taxon>
        <taxon>Chaetothyriales</taxon>
        <taxon>Cyphellophoraceae</taxon>
        <taxon>Cyphellophora</taxon>
    </lineage>
</organism>
<dbReference type="AlphaFoldDB" id="A0A0N1HBB8"/>
<evidence type="ECO:0000313" key="3">
    <source>
        <dbReference type="Proteomes" id="UP000038010"/>
    </source>
</evidence>
<feature type="region of interest" description="Disordered" evidence="1">
    <location>
        <begin position="148"/>
        <end position="178"/>
    </location>
</feature>
<keyword evidence="3" id="KW-1185">Reference proteome</keyword>
<dbReference type="OrthoDB" id="3527261at2759"/>
<evidence type="ECO:0000313" key="2">
    <source>
        <dbReference type="EMBL" id="KPI45450.1"/>
    </source>
</evidence>
<dbReference type="EMBL" id="LFJN01000001">
    <property type="protein sequence ID" value="KPI45450.1"/>
    <property type="molecule type" value="Genomic_DNA"/>
</dbReference>
<dbReference type="VEuPathDB" id="FungiDB:AB675_638"/>
<protein>
    <submittedName>
        <fullName evidence="2">Uncharacterized protein</fullName>
    </submittedName>
</protein>
<gene>
    <name evidence="2" type="ORF">AB675_638</name>
</gene>
<name>A0A0N1HBB8_9EURO</name>
<dbReference type="GeneID" id="28738546"/>
<dbReference type="RefSeq" id="XP_018005413.1">
    <property type="nucleotide sequence ID" value="XM_018146677.1"/>
</dbReference>
<feature type="compositionally biased region" description="Basic and acidic residues" evidence="1">
    <location>
        <begin position="164"/>
        <end position="178"/>
    </location>
</feature>
<dbReference type="Proteomes" id="UP000038010">
    <property type="component" value="Unassembled WGS sequence"/>
</dbReference>
<evidence type="ECO:0000256" key="1">
    <source>
        <dbReference type="SAM" id="MobiDB-lite"/>
    </source>
</evidence>
<reference evidence="2 3" key="1">
    <citation type="submission" date="2015-06" db="EMBL/GenBank/DDBJ databases">
        <title>Draft genome of the ant-associated black yeast Phialophora attae CBS 131958.</title>
        <authorList>
            <person name="Moreno L.F."/>
            <person name="Stielow B.J."/>
            <person name="de Hoog S."/>
            <person name="Vicente V.A."/>
            <person name="Weiss V.A."/>
            <person name="de Vries M."/>
            <person name="Cruz L.M."/>
            <person name="Souza E.M."/>
        </authorList>
    </citation>
    <scope>NUCLEOTIDE SEQUENCE [LARGE SCALE GENOMIC DNA]</scope>
    <source>
        <strain evidence="2 3">CBS 131958</strain>
    </source>
</reference>
<accession>A0A0N1HBB8</accession>
<proteinExistence type="predicted"/>
<sequence>MANSSADGSLGSLGRVSLIAPPPLPTLIAEWAAIVPLICNLADQRDDYNTIGDVALRGRLFVGLFPRLGTLAGLSRLLGGGKQYLDHASNKGGSSRTVWDVNWGSVFPCANGAVVHTISEYLLAGTQSRVRRMPETCINEARGVDSKKPSIHADKSAGSAHTAYRRESSTSRVEGQDSIRRSQTLHVYRMKRKRIARESQRDIRGVVSSLPCQILKYVVLTGLATFLVLVGCYGTAALVVCSTTSSAVAQTINVRRPWGYLRNNEDHSACMLVAAHENAVEWHLYIGDRAVVDTILNKPMFGIASDAATRYAARWFWVAHLLQLAAMTFVAAQKGWDGVCMVLLLIGQWASSSFHSSRALCVEWLKTEGVDAEVKSFEFSGRSGMMGAIQLFSQSTVTRWMDTILVPHPRREVWLERLTGGTDDVNLSSHDEIWTKNMTDVSRVSAAVLQEEFSEEHATMSVEVKV</sequence>
<comment type="caution">
    <text evidence="2">The sequence shown here is derived from an EMBL/GenBank/DDBJ whole genome shotgun (WGS) entry which is preliminary data.</text>
</comment>